<feature type="transmembrane region" description="Helical" evidence="1">
    <location>
        <begin position="147"/>
        <end position="171"/>
    </location>
</feature>
<protein>
    <submittedName>
        <fullName evidence="2">Uncharacterized protein</fullName>
    </submittedName>
</protein>
<evidence type="ECO:0000313" key="2">
    <source>
        <dbReference type="EMBL" id="KAE9973528.1"/>
    </source>
</evidence>
<dbReference type="Proteomes" id="UP000447873">
    <property type="component" value="Unassembled WGS sequence"/>
</dbReference>
<feature type="transmembrane region" description="Helical" evidence="1">
    <location>
        <begin position="53"/>
        <end position="73"/>
    </location>
</feature>
<keyword evidence="1" id="KW-0812">Transmembrane</keyword>
<dbReference type="AlphaFoldDB" id="A0A8H3UQ03"/>
<comment type="caution">
    <text evidence="2">The sequence shown here is derived from an EMBL/GenBank/DDBJ whole genome shotgun (WGS) entry which is preliminary data.</text>
</comment>
<gene>
    <name evidence="3" type="ORF">EG327_009899</name>
    <name evidence="2" type="ORF">EG328_004369</name>
</gene>
<evidence type="ECO:0000313" key="5">
    <source>
        <dbReference type="Proteomes" id="UP000490939"/>
    </source>
</evidence>
<sequence>MAEESHSLLPNNPRWVSGPSLSESPILDLLNCPEKHDRDRLTEQWRDHKLKELNFVGIVAALLTGCLTSTGSWPNFTPGGEVQPWQVRTCWFVGIIFGLTSILSAADQTIRLHRISAHRNAPRRIRMLIRGNAKRIRGQIRPSRVRMFIWQLPVFFLTCATVAMMTGIWVLVWTATMEAGTFVWKENAKSAVVFTSITGVTGIIFFWAQTLLHAPVHEEDEDCEF</sequence>
<dbReference type="EMBL" id="WNWR01000068">
    <property type="protein sequence ID" value="KAE9992165.1"/>
    <property type="molecule type" value="Genomic_DNA"/>
</dbReference>
<feature type="transmembrane region" description="Helical" evidence="1">
    <location>
        <begin position="191"/>
        <end position="208"/>
    </location>
</feature>
<accession>A0A8H3UQ03</accession>
<dbReference type="Proteomes" id="UP000490939">
    <property type="component" value="Unassembled WGS sequence"/>
</dbReference>
<keyword evidence="1" id="KW-1133">Transmembrane helix</keyword>
<keyword evidence="1" id="KW-0472">Membrane</keyword>
<evidence type="ECO:0000256" key="1">
    <source>
        <dbReference type="SAM" id="Phobius"/>
    </source>
</evidence>
<name>A0A8H3UQ03_VENIN</name>
<dbReference type="EMBL" id="WNWS01000240">
    <property type="protein sequence ID" value="KAE9973528.1"/>
    <property type="molecule type" value="Genomic_DNA"/>
</dbReference>
<evidence type="ECO:0000313" key="4">
    <source>
        <dbReference type="Proteomes" id="UP000447873"/>
    </source>
</evidence>
<reference evidence="2 4" key="1">
    <citation type="submission" date="2018-12" db="EMBL/GenBank/DDBJ databases">
        <title>Venturia inaequalis Genome Resource.</title>
        <authorList>
            <person name="Lichtner F.J."/>
        </authorList>
    </citation>
    <scope>NUCLEOTIDE SEQUENCE [LARGE SCALE GENOMIC DNA]</scope>
    <source>
        <strain evidence="2 4">120213</strain>
        <strain evidence="3 5">DMI_063113</strain>
    </source>
</reference>
<feature type="transmembrane region" description="Helical" evidence="1">
    <location>
        <begin position="85"/>
        <end position="106"/>
    </location>
</feature>
<proteinExistence type="predicted"/>
<keyword evidence="5" id="KW-1185">Reference proteome</keyword>
<evidence type="ECO:0000313" key="3">
    <source>
        <dbReference type="EMBL" id="KAE9992165.1"/>
    </source>
</evidence>
<organism evidence="2 4">
    <name type="scientific">Venturia inaequalis</name>
    <name type="common">Apple scab fungus</name>
    <dbReference type="NCBI Taxonomy" id="5025"/>
    <lineage>
        <taxon>Eukaryota</taxon>
        <taxon>Fungi</taxon>
        <taxon>Dikarya</taxon>
        <taxon>Ascomycota</taxon>
        <taxon>Pezizomycotina</taxon>
        <taxon>Dothideomycetes</taxon>
        <taxon>Pleosporomycetidae</taxon>
        <taxon>Venturiales</taxon>
        <taxon>Venturiaceae</taxon>
        <taxon>Venturia</taxon>
    </lineage>
</organism>